<dbReference type="CDD" id="cd07432">
    <property type="entry name" value="PHP_HisPPase"/>
    <property type="match status" value="1"/>
</dbReference>
<evidence type="ECO:0000259" key="1">
    <source>
        <dbReference type="SMART" id="SM00481"/>
    </source>
</evidence>
<dbReference type="GO" id="GO:0004534">
    <property type="term" value="F:5'-3' RNA exonuclease activity"/>
    <property type="evidence" value="ECO:0007669"/>
    <property type="project" value="TreeGrafter"/>
</dbReference>
<proteinExistence type="predicted"/>
<accession>A0A2M8P1T3</accession>
<protein>
    <submittedName>
        <fullName evidence="2">Phosphoesterase</fullName>
    </submittedName>
</protein>
<dbReference type="EMBL" id="PGTK01000003">
    <property type="protein sequence ID" value="PJF31511.1"/>
    <property type="molecule type" value="Genomic_DNA"/>
</dbReference>
<dbReference type="SUPFAM" id="SSF89550">
    <property type="entry name" value="PHP domain-like"/>
    <property type="match status" value="1"/>
</dbReference>
<dbReference type="InterPro" id="IPR016195">
    <property type="entry name" value="Pol/histidinol_Pase-like"/>
</dbReference>
<dbReference type="Pfam" id="PF02811">
    <property type="entry name" value="PHP"/>
    <property type="match status" value="1"/>
</dbReference>
<dbReference type="Proteomes" id="UP000228921">
    <property type="component" value="Unassembled WGS sequence"/>
</dbReference>
<reference evidence="2 3" key="1">
    <citation type="submission" date="2017-11" db="EMBL/GenBank/DDBJ databases">
        <title>Evolution of Phototrophy in the Chloroflexi Phylum Driven by Horizontal Gene Transfer.</title>
        <authorList>
            <person name="Ward L.M."/>
            <person name="Hemp J."/>
            <person name="Shih P.M."/>
            <person name="Mcglynn S.E."/>
            <person name="Fischer W."/>
        </authorList>
    </citation>
    <scope>NUCLEOTIDE SEQUENCE [LARGE SCALE GENOMIC DNA]</scope>
    <source>
        <strain evidence="2">CP2_2F</strain>
    </source>
</reference>
<dbReference type="PANTHER" id="PTHR42924:SF3">
    <property type="entry name" value="POLYMERASE_HISTIDINOL PHOSPHATASE N-TERMINAL DOMAIN-CONTAINING PROTEIN"/>
    <property type="match status" value="1"/>
</dbReference>
<dbReference type="InterPro" id="IPR004013">
    <property type="entry name" value="PHP_dom"/>
</dbReference>
<evidence type="ECO:0000313" key="2">
    <source>
        <dbReference type="EMBL" id="PJF31511.1"/>
    </source>
</evidence>
<dbReference type="SMART" id="SM00481">
    <property type="entry name" value="POLIIIAc"/>
    <property type="match status" value="1"/>
</dbReference>
<dbReference type="PANTHER" id="PTHR42924">
    <property type="entry name" value="EXONUCLEASE"/>
    <property type="match status" value="1"/>
</dbReference>
<evidence type="ECO:0000313" key="3">
    <source>
        <dbReference type="Proteomes" id="UP000228921"/>
    </source>
</evidence>
<name>A0A2M8P1T3_9CHLR</name>
<dbReference type="InterPro" id="IPR003141">
    <property type="entry name" value="Pol/His_phosphatase_N"/>
</dbReference>
<dbReference type="Gene3D" id="3.20.20.140">
    <property type="entry name" value="Metal-dependent hydrolases"/>
    <property type="match status" value="1"/>
</dbReference>
<dbReference type="GO" id="GO:0035312">
    <property type="term" value="F:5'-3' DNA exonuclease activity"/>
    <property type="evidence" value="ECO:0007669"/>
    <property type="project" value="TreeGrafter"/>
</dbReference>
<organism evidence="2 3">
    <name type="scientific">Candidatus Thermofonsia Clade 1 bacterium</name>
    <dbReference type="NCBI Taxonomy" id="2364210"/>
    <lineage>
        <taxon>Bacteria</taxon>
        <taxon>Bacillati</taxon>
        <taxon>Chloroflexota</taxon>
        <taxon>Candidatus Thermofontia</taxon>
        <taxon>Candidatus Thermofonsia Clade 1</taxon>
    </lineage>
</organism>
<gene>
    <name evidence="2" type="ORF">CUN51_04055</name>
</gene>
<dbReference type="Pfam" id="PF13263">
    <property type="entry name" value="PHP_C"/>
    <property type="match status" value="1"/>
</dbReference>
<comment type="caution">
    <text evidence="2">The sequence shown here is derived from an EMBL/GenBank/DDBJ whole genome shotgun (WGS) entry which is preliminary data.</text>
</comment>
<sequence length="228" mass="25592">MTTWRVELHSHTLYSLDSLTSLESFLRTCEARKLDKVAVTDHNTAEGALKLARMAPERIIVGEEIMTTEGELLAYFVQETVPPFLSPEATIERLRQQGAVISVSHPFDRLRKGAWDEANLRRILPLVDAIEGFNARCLFPADNAKALAFAQAHGKPYTVGSDAHAPYELGRAVLEMMPFTDAESFRRALRVAAARTRLSAFWVHFYSKYAKWARKLGVAKLPDAVLYS</sequence>
<feature type="domain" description="Polymerase/histidinol phosphatase N-terminal" evidence="1">
    <location>
        <begin position="6"/>
        <end position="69"/>
    </location>
</feature>
<dbReference type="InterPro" id="IPR052018">
    <property type="entry name" value="PHP_domain"/>
</dbReference>
<dbReference type="AlphaFoldDB" id="A0A2M8P1T3"/>